<accession>A0A8B8CD54</accession>
<feature type="domain" description="Spermatogenesis-associated protein 6 N-terminal" evidence="3">
    <location>
        <begin position="8"/>
        <end position="148"/>
    </location>
</feature>
<dbReference type="GO" id="GO:0032027">
    <property type="term" value="F:myosin light chain binding"/>
    <property type="evidence" value="ECO:0007669"/>
    <property type="project" value="InterPro"/>
</dbReference>
<gene>
    <name evidence="5" type="primary">LOC111118425</name>
</gene>
<dbReference type="GO" id="GO:0007283">
    <property type="term" value="P:spermatogenesis"/>
    <property type="evidence" value="ECO:0007669"/>
    <property type="project" value="InterPro"/>
</dbReference>
<evidence type="ECO:0000256" key="1">
    <source>
        <dbReference type="ARBA" id="ARBA00006215"/>
    </source>
</evidence>
<keyword evidence="4" id="KW-1185">Reference proteome</keyword>
<dbReference type="Pfam" id="PF14909">
    <property type="entry name" value="SPATA6"/>
    <property type="match status" value="1"/>
</dbReference>
<evidence type="ECO:0000256" key="2">
    <source>
        <dbReference type="ARBA" id="ARBA00022553"/>
    </source>
</evidence>
<dbReference type="GeneID" id="111118425"/>
<organism evidence="4 5">
    <name type="scientific">Crassostrea virginica</name>
    <name type="common">Eastern oyster</name>
    <dbReference type="NCBI Taxonomy" id="6565"/>
    <lineage>
        <taxon>Eukaryota</taxon>
        <taxon>Metazoa</taxon>
        <taxon>Spiralia</taxon>
        <taxon>Lophotrochozoa</taxon>
        <taxon>Mollusca</taxon>
        <taxon>Bivalvia</taxon>
        <taxon>Autobranchia</taxon>
        <taxon>Pteriomorphia</taxon>
        <taxon>Ostreida</taxon>
        <taxon>Ostreoidea</taxon>
        <taxon>Ostreidae</taxon>
        <taxon>Crassostrea</taxon>
    </lineage>
</organism>
<dbReference type="KEGG" id="cvn:111118425"/>
<dbReference type="InterPro" id="IPR032732">
    <property type="entry name" value="SPATA6_N"/>
</dbReference>
<dbReference type="RefSeq" id="XP_022313610.1">
    <property type="nucleotide sequence ID" value="XM_022457902.1"/>
</dbReference>
<reference evidence="5" key="1">
    <citation type="submission" date="2025-08" db="UniProtKB">
        <authorList>
            <consortium name="RefSeq"/>
        </authorList>
    </citation>
    <scope>IDENTIFICATION</scope>
    <source>
        <tissue evidence="5">Whole sample</tissue>
    </source>
</reference>
<evidence type="ECO:0000259" key="3">
    <source>
        <dbReference type="Pfam" id="PF14909"/>
    </source>
</evidence>
<keyword evidence="2" id="KW-0597">Phosphoprotein</keyword>
<dbReference type="GO" id="GO:0120212">
    <property type="term" value="C:sperm head-tail coupling apparatus"/>
    <property type="evidence" value="ECO:0007669"/>
    <property type="project" value="InterPro"/>
</dbReference>
<evidence type="ECO:0000313" key="5">
    <source>
        <dbReference type="RefSeq" id="XP_022313610.1"/>
    </source>
</evidence>
<dbReference type="InterPro" id="IPR042769">
    <property type="entry name" value="SPATA6_fam"/>
</dbReference>
<protein>
    <submittedName>
        <fullName evidence="5">Spermatogenesis associated 6-like protein</fullName>
    </submittedName>
</protein>
<dbReference type="PANTHER" id="PTHR16435">
    <property type="entry name" value="SPERMATOGENESIS-ASSOCIATED PROTEIN 6 SPATA6"/>
    <property type="match status" value="1"/>
</dbReference>
<dbReference type="Proteomes" id="UP000694844">
    <property type="component" value="Chromosome 2"/>
</dbReference>
<dbReference type="AlphaFoldDB" id="A0A8B8CD54"/>
<name>A0A8B8CD54_CRAVI</name>
<evidence type="ECO:0000313" key="4">
    <source>
        <dbReference type="Proteomes" id="UP000694844"/>
    </source>
</evidence>
<comment type="similarity">
    <text evidence="1">Belongs to the SPATA6 family.</text>
</comment>
<proteinExistence type="inferred from homology"/>
<dbReference type="PANTHER" id="PTHR16435:SF6">
    <property type="entry name" value="IP09370P"/>
    <property type="match status" value="1"/>
</dbReference>
<dbReference type="OrthoDB" id="5963614at2759"/>
<sequence length="304" mass="35172">MPRIRCVVDLKLRAVRAPGVYFLSQEDVYLSVSLFGNSQRTRLLSAAFPLCVQQDLVFDKNYYTAVLSSEVLERLRDELISVELVQLSRYGGAVRLASYSTNARDFLFPLSSRTLYHSSTVREVPLRRLIDFPGENPIWLEFSTATDITESVLPEVDSVLYRPLSVTSLNSPSSSYKPALTSPLLYKPTVTDTLLCRPTVTDTLLYRPTVPDRYGLRPLTASERLDLARTEEALERSRSRERLELEHLRALNKSRELAKLELELETKRRDRLAREQLENSLRQSRYLEDIELDKLRMSRRYMYL</sequence>